<keyword evidence="2" id="KW-1185">Reference proteome</keyword>
<reference evidence="2" key="2">
    <citation type="submission" date="2016-02" db="EMBL/GenBank/DDBJ databases">
        <title>Draft genome sequence of five rapidly growing Mycobacterium species.</title>
        <authorList>
            <person name="Katahira K."/>
            <person name="Gotou Y."/>
            <person name="Iida K."/>
            <person name="Ogura Y."/>
            <person name="Hayashi T."/>
        </authorList>
    </citation>
    <scope>NUCLEOTIDE SEQUENCE [LARGE SCALE GENOMIC DNA]</scope>
    <source>
        <strain evidence="2">JCM15298</strain>
    </source>
</reference>
<evidence type="ECO:0000313" key="1">
    <source>
        <dbReference type="EMBL" id="GAS98757.1"/>
    </source>
</evidence>
<comment type="caution">
    <text evidence="1">The sequence shown here is derived from an EMBL/GenBank/DDBJ whole genome shotgun (WGS) entry which is preliminary data.</text>
</comment>
<accession>A0A100WI74</accession>
<gene>
    <name evidence="1" type="ORF">RMCC_5722</name>
</gene>
<name>A0A100WI74_MYCCR</name>
<organism evidence="1 2">
    <name type="scientific">Mycolicibacterium canariasense</name>
    <name type="common">Mycobacterium canariasense</name>
    <dbReference type="NCBI Taxonomy" id="228230"/>
    <lineage>
        <taxon>Bacteria</taxon>
        <taxon>Bacillati</taxon>
        <taxon>Actinomycetota</taxon>
        <taxon>Actinomycetes</taxon>
        <taxon>Mycobacteriales</taxon>
        <taxon>Mycobacteriaceae</taxon>
        <taxon>Mycolicibacterium</taxon>
    </lineage>
</organism>
<protein>
    <submittedName>
        <fullName evidence="1">Phage integrase domain/SAM domain-containing protein</fullName>
    </submittedName>
</protein>
<proteinExistence type="predicted"/>
<dbReference type="AlphaFoldDB" id="A0A100WI74"/>
<dbReference type="EMBL" id="BCSY01000089">
    <property type="protein sequence ID" value="GAS98757.1"/>
    <property type="molecule type" value="Genomic_DNA"/>
</dbReference>
<dbReference type="Proteomes" id="UP000069443">
    <property type="component" value="Unassembled WGS sequence"/>
</dbReference>
<dbReference type="STRING" id="228230.RMCC_5722"/>
<reference evidence="2" key="1">
    <citation type="journal article" date="2016" name="Genome Announc.">
        <title>Draft Genome Sequences of Five Rapidly Growing Mycobacterium Species, M. thermoresistibile, M. fortuitum subsp. acetamidolyticum, M. canariasense, M. brisbanense, and M. novocastrense.</title>
        <authorList>
            <person name="Katahira K."/>
            <person name="Ogura Y."/>
            <person name="Gotoh Y."/>
            <person name="Hayashi T."/>
        </authorList>
    </citation>
    <scope>NUCLEOTIDE SEQUENCE [LARGE SCALE GENOMIC DNA]</scope>
    <source>
        <strain evidence="2">JCM15298</strain>
    </source>
</reference>
<sequence>MRAAEFSSLLVWEIPALPQRPQRFPIPFPVPAGVTKGTKFRTTWIEYDALVEVHRYIELDRAVNVEGSLWKPVHKRAVDGDRAGSPGRPR</sequence>
<evidence type="ECO:0000313" key="2">
    <source>
        <dbReference type="Proteomes" id="UP000069443"/>
    </source>
</evidence>